<organism evidence="7 8">
    <name type="scientific">Pyrocoelia pectoralis</name>
    <dbReference type="NCBI Taxonomy" id="417401"/>
    <lineage>
        <taxon>Eukaryota</taxon>
        <taxon>Metazoa</taxon>
        <taxon>Ecdysozoa</taxon>
        <taxon>Arthropoda</taxon>
        <taxon>Hexapoda</taxon>
        <taxon>Insecta</taxon>
        <taxon>Pterygota</taxon>
        <taxon>Neoptera</taxon>
        <taxon>Endopterygota</taxon>
        <taxon>Coleoptera</taxon>
        <taxon>Polyphaga</taxon>
        <taxon>Elateriformia</taxon>
        <taxon>Elateroidea</taxon>
        <taxon>Lampyridae</taxon>
        <taxon>Lampyrinae</taxon>
        <taxon>Pyrocoelia</taxon>
    </lineage>
</organism>
<comment type="subcellular location">
    <subcellularLocation>
        <location evidence="1">Membrane</location>
    </subcellularLocation>
</comment>
<sequence length="269" mass="30715">MCIRTALEESLQKVDEICNKEDCKISDDYLAISTHYVKIISSSLDTSYKNMKKSKYWRIFTHTSQPAHLLTILAVATISCLMIPDHLESKKNPSPLLNLLYLASVSAHFGIQLWMSFVSGLSLYFTLPRRIFGKVQRILFPKYFLVNSILSLISLCIFLKNNNGRLLLPQIHLQVEALMLCFSLELIIRLYLTPPLLYFMSKAAEYEEEVGVGMEVGKYKSGVLAHNKDYVLVYTSFRKLHMIIAIGNIVTLGCSIVHIHYLANIIRFT</sequence>
<evidence type="ECO:0000256" key="2">
    <source>
        <dbReference type="ARBA" id="ARBA00022692"/>
    </source>
</evidence>
<evidence type="ECO:0000256" key="4">
    <source>
        <dbReference type="ARBA" id="ARBA00023136"/>
    </source>
</evidence>
<evidence type="ECO:0000256" key="5">
    <source>
        <dbReference type="SAM" id="Phobius"/>
    </source>
</evidence>
<dbReference type="InterPro" id="IPR025423">
    <property type="entry name" value="TMEM205-like"/>
</dbReference>
<dbReference type="PANTHER" id="PTHR23241">
    <property type="entry name" value="LATE EMBRYOGENESIS ABUNDANT PLANTS LEA-RELATED"/>
    <property type="match status" value="1"/>
</dbReference>
<feature type="domain" description="TMEM205-like" evidence="6">
    <location>
        <begin position="104"/>
        <end position="202"/>
    </location>
</feature>
<feature type="transmembrane region" description="Helical" evidence="5">
    <location>
        <begin position="240"/>
        <end position="263"/>
    </location>
</feature>
<keyword evidence="8" id="KW-1185">Reference proteome</keyword>
<keyword evidence="4 5" id="KW-0472">Membrane</keyword>
<reference evidence="7 8" key="1">
    <citation type="journal article" date="2024" name="Insects">
        <title>An Improved Chromosome-Level Genome Assembly of the Firefly Pyrocoelia pectoralis.</title>
        <authorList>
            <person name="Fu X."/>
            <person name="Meyer-Rochow V.B."/>
            <person name="Ballantyne L."/>
            <person name="Zhu X."/>
        </authorList>
    </citation>
    <scope>NUCLEOTIDE SEQUENCE [LARGE SCALE GENOMIC DNA]</scope>
    <source>
        <strain evidence="7">XCY_ONT2</strain>
    </source>
</reference>
<evidence type="ECO:0000256" key="3">
    <source>
        <dbReference type="ARBA" id="ARBA00022989"/>
    </source>
</evidence>
<dbReference type="Proteomes" id="UP001329430">
    <property type="component" value="Chromosome 6"/>
</dbReference>
<dbReference type="EMBL" id="JAVRBK010000006">
    <property type="protein sequence ID" value="KAK5642986.1"/>
    <property type="molecule type" value="Genomic_DNA"/>
</dbReference>
<feature type="transmembrane region" description="Helical" evidence="5">
    <location>
        <begin position="99"/>
        <end position="127"/>
    </location>
</feature>
<feature type="transmembrane region" description="Helical" evidence="5">
    <location>
        <begin position="171"/>
        <end position="192"/>
    </location>
</feature>
<gene>
    <name evidence="7" type="ORF">RI129_009153</name>
</gene>
<proteinExistence type="predicted"/>
<name>A0AAN7VCF4_9COLE</name>
<evidence type="ECO:0000313" key="8">
    <source>
        <dbReference type="Proteomes" id="UP001329430"/>
    </source>
</evidence>
<comment type="caution">
    <text evidence="7">The sequence shown here is derived from an EMBL/GenBank/DDBJ whole genome shotgun (WGS) entry which is preliminary data.</text>
</comment>
<dbReference type="GO" id="GO:0016020">
    <property type="term" value="C:membrane"/>
    <property type="evidence" value="ECO:0007669"/>
    <property type="project" value="UniProtKB-SubCell"/>
</dbReference>
<dbReference type="InterPro" id="IPR053009">
    <property type="entry name" value="Xanthocillin_Biosynth-Assoc"/>
</dbReference>
<dbReference type="Pfam" id="PF13664">
    <property type="entry name" value="DUF4149"/>
    <property type="match status" value="1"/>
</dbReference>
<feature type="transmembrane region" description="Helical" evidence="5">
    <location>
        <begin position="139"/>
        <end position="159"/>
    </location>
</feature>
<protein>
    <recommendedName>
        <fullName evidence="6">TMEM205-like domain-containing protein</fullName>
    </recommendedName>
</protein>
<keyword evidence="2 5" id="KW-0812">Transmembrane</keyword>
<accession>A0AAN7VCF4</accession>
<dbReference type="PANTHER" id="PTHR23241:SF102">
    <property type="entry name" value="LD23009P"/>
    <property type="match status" value="1"/>
</dbReference>
<keyword evidence="3 5" id="KW-1133">Transmembrane helix</keyword>
<dbReference type="AlphaFoldDB" id="A0AAN7VCF4"/>
<evidence type="ECO:0000313" key="7">
    <source>
        <dbReference type="EMBL" id="KAK5642986.1"/>
    </source>
</evidence>
<evidence type="ECO:0000256" key="1">
    <source>
        <dbReference type="ARBA" id="ARBA00004370"/>
    </source>
</evidence>
<evidence type="ECO:0000259" key="6">
    <source>
        <dbReference type="Pfam" id="PF13664"/>
    </source>
</evidence>